<dbReference type="Gene3D" id="3.10.100.10">
    <property type="entry name" value="Mannose-Binding Protein A, subunit A"/>
    <property type="match status" value="1"/>
</dbReference>
<sequence>GLNDLLPRGDSPRTVMFWMRKTECGNADITLLHFGDNSKPRGSMNIRLRPCAEWGDYMTTSFVPDLEGNHKYSDALEGDFYGGLWSHIAITYSKGIVRAYCNGSAVKNYPPSSKAQRADTASAEVALGWVMSSDENDDTVICLDEVRMFSSLLNARKIKLIYENEFSERGESDTDGDGLSDSHEIFLLKTNPDLADTDDDGLTDLFELQDGVFGVVEGSYTWHEAHSDAHKRGGHLATITSEFENLVLFDFLKNKYNKIPCLWLGATDEKKEGRWTWVTGEPWNYNNWIKNGLEPSNHDQKEHYLQIYGATAYDTYYSTGSTYVYGTHFGWNDNIAKVTGRADTPIGYLIEFPKSDPLDPDSDDDGYTD</sequence>
<dbReference type="Gene3D" id="2.60.120.200">
    <property type="match status" value="1"/>
</dbReference>
<protein>
    <recommendedName>
        <fullName evidence="1">C-type lectin domain-containing protein</fullName>
    </recommendedName>
</protein>
<dbReference type="PANTHER" id="PTHR22802">
    <property type="entry name" value="C-TYPE LECTIN SUPERFAMILY MEMBER"/>
    <property type="match status" value="1"/>
</dbReference>
<accession>A0A382NEP8</accession>
<dbReference type="PROSITE" id="PS50041">
    <property type="entry name" value="C_TYPE_LECTIN_2"/>
    <property type="match status" value="1"/>
</dbReference>
<dbReference type="SUPFAM" id="SSF103647">
    <property type="entry name" value="TSP type-3 repeat"/>
    <property type="match status" value="1"/>
</dbReference>
<dbReference type="SMART" id="SM00034">
    <property type="entry name" value="CLECT"/>
    <property type="match status" value="1"/>
</dbReference>
<dbReference type="Pfam" id="PF13385">
    <property type="entry name" value="Laminin_G_3"/>
    <property type="match status" value="1"/>
</dbReference>
<proteinExistence type="predicted"/>
<dbReference type="EMBL" id="UINC01099901">
    <property type="protein sequence ID" value="SVC59526.1"/>
    <property type="molecule type" value="Genomic_DNA"/>
</dbReference>
<dbReference type="SUPFAM" id="SSF49899">
    <property type="entry name" value="Concanavalin A-like lectins/glucanases"/>
    <property type="match status" value="1"/>
</dbReference>
<organism evidence="2">
    <name type="scientific">marine metagenome</name>
    <dbReference type="NCBI Taxonomy" id="408172"/>
    <lineage>
        <taxon>unclassified sequences</taxon>
        <taxon>metagenomes</taxon>
        <taxon>ecological metagenomes</taxon>
    </lineage>
</organism>
<gene>
    <name evidence="2" type="ORF">METZ01_LOCUS312380</name>
</gene>
<feature type="non-terminal residue" evidence="2">
    <location>
        <position position="369"/>
    </location>
</feature>
<dbReference type="AlphaFoldDB" id="A0A382NEP8"/>
<dbReference type="InterPro" id="IPR001304">
    <property type="entry name" value="C-type_lectin-like"/>
</dbReference>
<dbReference type="InterPro" id="IPR051004">
    <property type="entry name" value="DC-SIGN_domain-containing"/>
</dbReference>
<dbReference type="SUPFAM" id="SSF56436">
    <property type="entry name" value="C-type lectin-like"/>
    <property type="match status" value="1"/>
</dbReference>
<reference evidence="2" key="1">
    <citation type="submission" date="2018-05" db="EMBL/GenBank/DDBJ databases">
        <authorList>
            <person name="Lanie J.A."/>
            <person name="Ng W.-L."/>
            <person name="Kazmierczak K.M."/>
            <person name="Andrzejewski T.M."/>
            <person name="Davidsen T.M."/>
            <person name="Wayne K.J."/>
            <person name="Tettelin H."/>
            <person name="Glass J.I."/>
            <person name="Rusch D."/>
            <person name="Podicherti R."/>
            <person name="Tsui H.-C.T."/>
            <person name="Winkler M.E."/>
        </authorList>
    </citation>
    <scope>NUCLEOTIDE SEQUENCE</scope>
</reference>
<name>A0A382NEP8_9ZZZZ</name>
<evidence type="ECO:0000259" key="1">
    <source>
        <dbReference type="PROSITE" id="PS50041"/>
    </source>
</evidence>
<dbReference type="PANTHER" id="PTHR22802:SF456">
    <property type="entry name" value="FI01427P"/>
    <property type="match status" value="1"/>
</dbReference>
<dbReference type="InterPro" id="IPR016186">
    <property type="entry name" value="C-type_lectin-like/link_sf"/>
</dbReference>
<evidence type="ECO:0000313" key="2">
    <source>
        <dbReference type="EMBL" id="SVC59526.1"/>
    </source>
</evidence>
<dbReference type="InterPro" id="IPR028974">
    <property type="entry name" value="TSP_type-3_rpt"/>
</dbReference>
<feature type="domain" description="C-type lectin" evidence="1">
    <location>
        <begin position="208"/>
        <end position="303"/>
    </location>
</feature>
<dbReference type="Pfam" id="PF00059">
    <property type="entry name" value="Lectin_C"/>
    <property type="match status" value="1"/>
</dbReference>
<feature type="non-terminal residue" evidence="2">
    <location>
        <position position="1"/>
    </location>
</feature>
<dbReference type="InterPro" id="IPR013320">
    <property type="entry name" value="ConA-like_dom_sf"/>
</dbReference>
<dbReference type="GO" id="GO:0005509">
    <property type="term" value="F:calcium ion binding"/>
    <property type="evidence" value="ECO:0007669"/>
    <property type="project" value="InterPro"/>
</dbReference>
<dbReference type="InterPro" id="IPR016187">
    <property type="entry name" value="CTDL_fold"/>
</dbReference>